<feature type="compositionally biased region" description="Basic and acidic residues" evidence="1">
    <location>
        <begin position="160"/>
        <end position="169"/>
    </location>
</feature>
<organism evidence="2 3">
    <name type="scientific">Gigaspora margarita</name>
    <dbReference type="NCBI Taxonomy" id="4874"/>
    <lineage>
        <taxon>Eukaryota</taxon>
        <taxon>Fungi</taxon>
        <taxon>Fungi incertae sedis</taxon>
        <taxon>Mucoromycota</taxon>
        <taxon>Glomeromycotina</taxon>
        <taxon>Glomeromycetes</taxon>
        <taxon>Diversisporales</taxon>
        <taxon>Gigasporaceae</taxon>
        <taxon>Gigaspora</taxon>
    </lineage>
</organism>
<dbReference type="Proteomes" id="UP000789901">
    <property type="component" value="Unassembled WGS sequence"/>
</dbReference>
<evidence type="ECO:0000256" key="1">
    <source>
        <dbReference type="SAM" id="MobiDB-lite"/>
    </source>
</evidence>
<name>A0ABN7XGR2_GIGMA</name>
<protein>
    <submittedName>
        <fullName evidence="2">25890_t:CDS:1</fullName>
    </submittedName>
</protein>
<gene>
    <name evidence="2" type="ORF">GMARGA_LOCUS42781</name>
</gene>
<keyword evidence="3" id="KW-1185">Reference proteome</keyword>
<reference evidence="2 3" key="1">
    <citation type="submission" date="2021-06" db="EMBL/GenBank/DDBJ databases">
        <authorList>
            <person name="Kallberg Y."/>
            <person name="Tangrot J."/>
            <person name="Rosling A."/>
        </authorList>
    </citation>
    <scope>NUCLEOTIDE SEQUENCE [LARGE SCALE GENOMIC DNA]</scope>
    <source>
        <strain evidence="2 3">120-4 pot B 10/14</strain>
    </source>
</reference>
<feature type="non-terminal residue" evidence="2">
    <location>
        <position position="169"/>
    </location>
</feature>
<comment type="caution">
    <text evidence="2">The sequence shown here is derived from an EMBL/GenBank/DDBJ whole genome shotgun (WGS) entry which is preliminary data.</text>
</comment>
<sequence length="169" mass="19777">FHIILVSKCWYKDEKQVEPISTFQQQFFTDDKVFLEIPYKIPNISYKHVHKSLNQRKEYIKANGLSKKAIQMGLDAEPSALQEFNDFMKNFIKRHTLKRVSGQELTYKNVKKRKILNLDPSLIQNPVVRLKRGAPHKTCFKGSQELKPKTLGQKPTECQQCHKPEHNKA</sequence>
<evidence type="ECO:0000313" key="2">
    <source>
        <dbReference type="EMBL" id="CAG8853960.1"/>
    </source>
</evidence>
<accession>A0ABN7XGR2</accession>
<dbReference type="EMBL" id="CAJVQB010131435">
    <property type="protein sequence ID" value="CAG8853960.1"/>
    <property type="molecule type" value="Genomic_DNA"/>
</dbReference>
<feature type="region of interest" description="Disordered" evidence="1">
    <location>
        <begin position="146"/>
        <end position="169"/>
    </location>
</feature>
<feature type="non-terminal residue" evidence="2">
    <location>
        <position position="1"/>
    </location>
</feature>
<proteinExistence type="predicted"/>
<evidence type="ECO:0000313" key="3">
    <source>
        <dbReference type="Proteomes" id="UP000789901"/>
    </source>
</evidence>